<organism evidence="5 6">
    <name type="scientific">Lepraria finkii</name>
    <dbReference type="NCBI Taxonomy" id="1340010"/>
    <lineage>
        <taxon>Eukaryota</taxon>
        <taxon>Fungi</taxon>
        <taxon>Dikarya</taxon>
        <taxon>Ascomycota</taxon>
        <taxon>Pezizomycotina</taxon>
        <taxon>Lecanoromycetes</taxon>
        <taxon>OSLEUM clade</taxon>
        <taxon>Lecanoromycetidae</taxon>
        <taxon>Lecanorales</taxon>
        <taxon>Lecanorineae</taxon>
        <taxon>Stereocaulaceae</taxon>
        <taxon>Lepraria</taxon>
    </lineage>
</organism>
<feature type="region of interest" description="Disordered" evidence="4">
    <location>
        <begin position="356"/>
        <end position="407"/>
    </location>
</feature>
<dbReference type="PANTHER" id="PTHR24113">
    <property type="entry name" value="RAN GTPASE-ACTIVATING PROTEIN 1"/>
    <property type="match status" value="1"/>
</dbReference>
<dbReference type="InterPro" id="IPR027038">
    <property type="entry name" value="RanGap"/>
</dbReference>
<feature type="compositionally biased region" description="Polar residues" evidence="4">
    <location>
        <begin position="191"/>
        <end position="200"/>
    </location>
</feature>
<evidence type="ECO:0000256" key="4">
    <source>
        <dbReference type="SAM" id="MobiDB-lite"/>
    </source>
</evidence>
<evidence type="ECO:0000313" key="5">
    <source>
        <dbReference type="EMBL" id="KAL2055480.1"/>
    </source>
</evidence>
<sequence length="652" mass="71162">MGRLSYVNRKIDGLKAGQAVTKDLQKRFPLDKSKDEGSKAAFRDPRDPVIELDISGKNLTDIGFFPVADTLVNALTYDGEQGRCTRLEELCLQGNQLTVVSLQALARVILVCDQDLRDLDLSDNNITITTDEEAELWEDFLTSFQECYVLRRLDISGNSLGPRAFEVFTRVYACESAVDFILPPDFEETQYEVQSPTTGMSEPVRKAKKMSIGSDPDDHAGDEVTSPRAQKRKFSKQESKSPEKTEAPSLPAGPLPIHKTTKGLRSVPYLILCNTSMTNTCALHLSFVVAYHHAPNRLLTRVPPPKAGSHTQQLIDYDSQSQCQGIIYLPNETLGARSAGLKVLELAEIFRVEPLEGAEEESPESSHTQITLSNAPRRVSGAQSSSPMVIGGNRRRSAGVGREGEDRSVALATNLDRARSKIQSETLGQAGPLSNDLWGASLKMLYLGREIQPRVEKKPETKNETPPAPKAKAQIVKTLVIPGFTPKPRPPPLPLSSQRDPNAPLLPWGNFPVKGGGLVPPTPTVIAPTPFHDIQFGGPESTSSSGDSTPTGSTPIGSALKDSVPEESTPKASKGYRSDLPCQLPEDVWRRVIAFAAGAHGVMSVGQQRSMLQYSMDLKTLSKENEQLGLTRANQIWKVLEATGCLSYEMVI</sequence>
<feature type="compositionally biased region" description="Basic and acidic residues" evidence="4">
    <location>
        <begin position="235"/>
        <end position="246"/>
    </location>
</feature>
<dbReference type="Proteomes" id="UP001590951">
    <property type="component" value="Unassembled WGS sequence"/>
</dbReference>
<dbReference type="SUPFAM" id="SSF52047">
    <property type="entry name" value="RNI-like"/>
    <property type="match status" value="1"/>
</dbReference>
<evidence type="ECO:0000256" key="2">
    <source>
        <dbReference type="ARBA" id="ARBA00022614"/>
    </source>
</evidence>
<proteinExistence type="predicted"/>
<protein>
    <recommendedName>
        <fullName evidence="7">Leucine rich repeat protein</fullName>
    </recommendedName>
</protein>
<feature type="compositionally biased region" description="Low complexity" evidence="4">
    <location>
        <begin position="537"/>
        <end position="558"/>
    </location>
</feature>
<name>A0ABR4BCL2_9LECA</name>
<dbReference type="Gene3D" id="3.80.10.10">
    <property type="entry name" value="Ribonuclease Inhibitor"/>
    <property type="match status" value="1"/>
</dbReference>
<gene>
    <name evidence="5" type="ORF">ABVK25_004288</name>
</gene>
<evidence type="ECO:0000256" key="3">
    <source>
        <dbReference type="ARBA" id="ARBA00022737"/>
    </source>
</evidence>
<feature type="region of interest" description="Disordered" evidence="4">
    <location>
        <begin position="191"/>
        <end position="258"/>
    </location>
</feature>
<evidence type="ECO:0000313" key="6">
    <source>
        <dbReference type="Proteomes" id="UP001590951"/>
    </source>
</evidence>
<evidence type="ECO:0008006" key="7">
    <source>
        <dbReference type="Google" id="ProtNLM"/>
    </source>
</evidence>
<dbReference type="EMBL" id="JBHFEH010000011">
    <property type="protein sequence ID" value="KAL2055480.1"/>
    <property type="molecule type" value="Genomic_DNA"/>
</dbReference>
<reference evidence="5 6" key="1">
    <citation type="submission" date="2024-09" db="EMBL/GenBank/DDBJ databases">
        <title>Rethinking Asexuality: The Enigmatic Case of Functional Sexual Genes in Lepraria (Stereocaulaceae).</title>
        <authorList>
            <person name="Doellman M."/>
            <person name="Sun Y."/>
            <person name="Barcenas-Pena A."/>
            <person name="Lumbsch H.T."/>
            <person name="Grewe F."/>
        </authorList>
    </citation>
    <scope>NUCLEOTIDE SEQUENCE [LARGE SCALE GENOMIC DNA]</scope>
    <source>
        <strain evidence="5 6">Grewe 0041</strain>
    </source>
</reference>
<dbReference type="InterPro" id="IPR032675">
    <property type="entry name" value="LRR_dom_sf"/>
</dbReference>
<feature type="region of interest" description="Disordered" evidence="4">
    <location>
        <begin position="524"/>
        <end position="580"/>
    </location>
</feature>
<comment type="caution">
    <text evidence="5">The sequence shown here is derived from an EMBL/GenBank/DDBJ whole genome shotgun (WGS) entry which is preliminary data.</text>
</comment>
<keyword evidence="6" id="KW-1185">Reference proteome</keyword>
<keyword evidence="3" id="KW-0677">Repeat</keyword>
<evidence type="ECO:0000256" key="1">
    <source>
        <dbReference type="ARBA" id="ARBA00022468"/>
    </source>
</evidence>
<accession>A0ABR4BCL2</accession>
<dbReference type="PANTHER" id="PTHR24113:SF12">
    <property type="entry name" value="RAN GTPASE-ACTIVATING PROTEIN 1"/>
    <property type="match status" value="1"/>
</dbReference>
<keyword evidence="1" id="KW-0343">GTPase activation</keyword>
<keyword evidence="2" id="KW-0433">Leucine-rich repeat</keyword>